<dbReference type="Pfam" id="PF12031">
    <property type="entry name" value="BAF250_C"/>
    <property type="match status" value="1"/>
</dbReference>
<dbReference type="GO" id="GO:0005654">
    <property type="term" value="C:nucleoplasm"/>
    <property type="evidence" value="ECO:0000318"/>
    <property type="project" value="GO_Central"/>
</dbReference>
<dbReference type="Gene3D" id="1.25.10.10">
    <property type="entry name" value="Leucine-rich Repeat Variant"/>
    <property type="match status" value="1"/>
</dbReference>
<reference evidence="4" key="4">
    <citation type="submission" date="2025-09" db="UniProtKB">
        <authorList>
            <consortium name="Ensembl"/>
        </authorList>
    </citation>
    <scope>IDENTIFICATION</scope>
</reference>
<dbReference type="Ensembl" id="ENSCINT00000009518.3">
    <property type="protein sequence ID" value="ENSCINP00000009518.3"/>
    <property type="gene ID" value="ENSCING00000014057.2"/>
</dbReference>
<dbReference type="InterPro" id="IPR021906">
    <property type="entry name" value="BAF250/Osa"/>
</dbReference>
<organism evidence="4 5">
    <name type="scientific">Ciona intestinalis</name>
    <name type="common">Transparent sea squirt</name>
    <name type="synonym">Ascidia intestinalis</name>
    <dbReference type="NCBI Taxonomy" id="7719"/>
    <lineage>
        <taxon>Eukaryota</taxon>
        <taxon>Metazoa</taxon>
        <taxon>Chordata</taxon>
        <taxon>Tunicata</taxon>
        <taxon>Ascidiacea</taxon>
        <taxon>Phlebobranchia</taxon>
        <taxon>Cionidae</taxon>
        <taxon>Ciona</taxon>
    </lineage>
</organism>
<dbReference type="GO" id="GO:0006357">
    <property type="term" value="P:regulation of transcription by RNA polymerase II"/>
    <property type="evidence" value="ECO:0000318"/>
    <property type="project" value="GO_Central"/>
</dbReference>
<dbReference type="SUPFAM" id="SSF48371">
    <property type="entry name" value="ARM repeat"/>
    <property type="match status" value="1"/>
</dbReference>
<feature type="domain" description="SWI/SNF-like complex subunit BAF250 C-terminal" evidence="3">
    <location>
        <begin position="319"/>
        <end position="554"/>
    </location>
</feature>
<dbReference type="OMA" id="LYDDCAP"/>
<dbReference type="GO" id="GO:0045893">
    <property type="term" value="P:positive regulation of DNA-templated transcription"/>
    <property type="evidence" value="ECO:0000318"/>
    <property type="project" value="GO_Central"/>
</dbReference>
<dbReference type="InterPro" id="IPR016024">
    <property type="entry name" value="ARM-type_fold"/>
</dbReference>
<dbReference type="GO" id="GO:0006338">
    <property type="term" value="P:chromatin remodeling"/>
    <property type="evidence" value="ECO:0007669"/>
    <property type="project" value="InterPro"/>
</dbReference>
<dbReference type="InterPro" id="IPR033388">
    <property type="entry name" value="BAF250_C"/>
</dbReference>
<protein>
    <recommendedName>
        <fullName evidence="3">SWI/SNF-like complex subunit BAF250 C-terminal domain-containing protein</fullName>
    </recommendedName>
</protein>
<reference evidence="5" key="1">
    <citation type="journal article" date="2002" name="Science">
        <title>The draft genome of Ciona intestinalis: insights into chordate and vertebrate origins.</title>
        <authorList>
            <person name="Dehal P."/>
            <person name="Satou Y."/>
            <person name="Campbell R.K."/>
            <person name="Chapman J."/>
            <person name="Degnan B."/>
            <person name="De Tomaso A."/>
            <person name="Davidson B."/>
            <person name="Di Gregorio A."/>
            <person name="Gelpke M."/>
            <person name="Goodstein D.M."/>
            <person name="Harafuji N."/>
            <person name="Hastings K.E."/>
            <person name="Ho I."/>
            <person name="Hotta K."/>
            <person name="Huang W."/>
            <person name="Kawashima T."/>
            <person name="Lemaire P."/>
            <person name="Martinez D."/>
            <person name="Meinertzhagen I.A."/>
            <person name="Necula S."/>
            <person name="Nonaka M."/>
            <person name="Putnam N."/>
            <person name="Rash S."/>
            <person name="Saiga H."/>
            <person name="Satake M."/>
            <person name="Terry A."/>
            <person name="Yamada L."/>
            <person name="Wang H.G."/>
            <person name="Awazu S."/>
            <person name="Azumi K."/>
            <person name="Boore J."/>
            <person name="Branno M."/>
            <person name="Chin-Bow S."/>
            <person name="DeSantis R."/>
            <person name="Doyle S."/>
            <person name="Francino P."/>
            <person name="Keys D.N."/>
            <person name="Haga S."/>
            <person name="Hayashi H."/>
            <person name="Hino K."/>
            <person name="Imai K.S."/>
            <person name="Inaba K."/>
            <person name="Kano S."/>
            <person name="Kobayashi K."/>
            <person name="Kobayashi M."/>
            <person name="Lee B.I."/>
            <person name="Makabe K.W."/>
            <person name="Manohar C."/>
            <person name="Matassi G."/>
            <person name="Medina M."/>
            <person name="Mochizuki Y."/>
            <person name="Mount S."/>
            <person name="Morishita T."/>
            <person name="Miura S."/>
            <person name="Nakayama A."/>
            <person name="Nishizaka S."/>
            <person name="Nomoto H."/>
            <person name="Ohta F."/>
            <person name="Oishi K."/>
            <person name="Rigoutsos I."/>
            <person name="Sano M."/>
            <person name="Sasaki A."/>
            <person name="Sasakura Y."/>
            <person name="Shoguchi E."/>
            <person name="Shin-i T."/>
            <person name="Spagnuolo A."/>
            <person name="Stainier D."/>
            <person name="Suzuki M.M."/>
            <person name="Tassy O."/>
            <person name="Takatori N."/>
            <person name="Tokuoka M."/>
            <person name="Yagi K."/>
            <person name="Yoshizaki F."/>
            <person name="Wada S."/>
            <person name="Zhang C."/>
            <person name="Hyatt P.D."/>
            <person name="Larimer F."/>
            <person name="Detter C."/>
            <person name="Doggett N."/>
            <person name="Glavina T."/>
            <person name="Hawkins T."/>
            <person name="Richardson P."/>
            <person name="Lucas S."/>
            <person name="Kohara Y."/>
            <person name="Levine M."/>
            <person name="Satoh N."/>
            <person name="Rokhsar D.S."/>
        </authorList>
    </citation>
    <scope>NUCLEOTIDE SEQUENCE [LARGE SCALE GENOMIC DNA]</scope>
</reference>
<keyword evidence="5" id="KW-1185">Reference proteome</keyword>
<dbReference type="PANTHER" id="PTHR12656:SF5">
    <property type="entry name" value="TRITHORAX GROUP PROTEIN OSA"/>
    <property type="match status" value="1"/>
</dbReference>
<dbReference type="Proteomes" id="UP000008144">
    <property type="component" value="Chromosome 12"/>
</dbReference>
<evidence type="ECO:0000259" key="3">
    <source>
        <dbReference type="Pfam" id="PF12031"/>
    </source>
</evidence>
<evidence type="ECO:0000256" key="2">
    <source>
        <dbReference type="ARBA" id="ARBA00023242"/>
    </source>
</evidence>
<evidence type="ECO:0000256" key="1">
    <source>
        <dbReference type="ARBA" id="ARBA00004123"/>
    </source>
</evidence>
<dbReference type="EMBL" id="EAAA01001054">
    <property type="status" value="NOT_ANNOTATED_CDS"/>
    <property type="molecule type" value="Genomic_DNA"/>
</dbReference>
<dbReference type="AlphaFoldDB" id="F6U2A4"/>
<dbReference type="PANTHER" id="PTHR12656">
    <property type="entry name" value="BRG-1 ASSOCIATED FACTOR 250 BAF250"/>
    <property type="match status" value="1"/>
</dbReference>
<dbReference type="InterPro" id="IPR011989">
    <property type="entry name" value="ARM-like"/>
</dbReference>
<dbReference type="GO" id="GO:0016514">
    <property type="term" value="C:SWI/SNF complex"/>
    <property type="evidence" value="ECO:0000318"/>
    <property type="project" value="GO_Central"/>
</dbReference>
<reference evidence="4" key="3">
    <citation type="submission" date="2025-08" db="UniProtKB">
        <authorList>
            <consortium name="Ensembl"/>
        </authorList>
    </citation>
    <scope>IDENTIFICATION</scope>
</reference>
<reference evidence="4" key="2">
    <citation type="journal article" date="2008" name="Genome Biol.">
        <title>Improved genome assembly and evidence-based global gene model set for the chordate Ciona intestinalis: new insight into intron and operon populations.</title>
        <authorList>
            <person name="Satou Y."/>
            <person name="Mineta K."/>
            <person name="Ogasawara M."/>
            <person name="Sasakura Y."/>
            <person name="Shoguchi E."/>
            <person name="Ueno K."/>
            <person name="Yamada L."/>
            <person name="Matsumoto J."/>
            <person name="Wasserscheid J."/>
            <person name="Dewar K."/>
            <person name="Wiley G.B."/>
            <person name="Macmil S.L."/>
            <person name="Roe B.A."/>
            <person name="Zeller R.W."/>
            <person name="Hastings K.E."/>
            <person name="Lemaire P."/>
            <person name="Lindquist E."/>
            <person name="Endo T."/>
            <person name="Hotta K."/>
            <person name="Inaba K."/>
        </authorList>
    </citation>
    <scope>NUCLEOTIDE SEQUENCE [LARGE SCALE GENOMIC DNA]</scope>
    <source>
        <strain evidence="4">wild type</strain>
    </source>
</reference>
<dbReference type="InParanoid" id="F6U2A4"/>
<proteinExistence type="predicted"/>
<dbReference type="HOGENOM" id="CLU_381111_0_0_1"/>
<sequence>MLRSDNLFPPDSVEATQPKNFRFQRKSCRDVGVLEGWKVIMALKSGLLVESTWALNVLTVLLYDQQTIAQFKLVQLPGLLDALVEHYRRCLSAIFTLSSEQQALGVANFDPTPHPEVKDALEDETADVPTKMKTNKGHQVVTIITYYGGNRPFPGQANAKLYGVFSELPIKVEPRTDPFVVDRTHQWDFANKVISNNIDLSDDLSHIIVSFQQSTEATQVEHDEITEPEQPIRVVEATLEDVLSIPCSVLAPEDDDVIDDVTTHDVMTDNIIKDIKKEVAEKSEDIPETKTNNEKIVANGTDENEKMDVCDVIKRQAEVSRRLECLSNIIRGLSFVPGNANELCRQRELMRALSGTLLLRHKHRTRPRHASPHSESATVLDSDENTEVYTAPWWWDTVRRVREDSLVILSNIAHSVDLSELPDDHVAMAVLEACLHWSVCPSSDASDSFSSSRSRRMLSPQRLALEILTKLSIKDQNVDLILATRPFSRIEKLFGYLVNLICDRKDQTLREFAIVLIANLAGGDTVAARAIALQKGAISGLISFLEECEETGMSNRRMFSAVQQNINCGTIEFMMIKCSTTILCLAKLDENRSSFVKYQLRLLSLSMSQILDPKVVRIMSSVLYELSHD</sequence>
<dbReference type="GO" id="GO:0035060">
    <property type="term" value="C:brahma complex"/>
    <property type="evidence" value="ECO:0007669"/>
    <property type="project" value="InterPro"/>
</dbReference>
<dbReference type="GO" id="GO:0071565">
    <property type="term" value="C:nBAF complex"/>
    <property type="evidence" value="ECO:0000318"/>
    <property type="project" value="GO_Central"/>
</dbReference>
<dbReference type="STRING" id="7719.ENSCINP00000009518"/>
<keyword evidence="2" id="KW-0539">Nucleus</keyword>
<comment type="subcellular location">
    <subcellularLocation>
        <location evidence="1">Nucleus</location>
    </subcellularLocation>
</comment>
<name>F6U2A4_CIOIN</name>
<evidence type="ECO:0000313" key="4">
    <source>
        <dbReference type="Ensembl" id="ENSCINP00000009518.3"/>
    </source>
</evidence>
<evidence type="ECO:0000313" key="5">
    <source>
        <dbReference type="Proteomes" id="UP000008144"/>
    </source>
</evidence>
<dbReference type="GeneTree" id="ENSGT00940000169092"/>
<accession>F6U2A4</accession>